<comment type="caution">
    <text evidence="2">The sequence shown here is derived from an EMBL/GenBank/DDBJ whole genome shotgun (WGS) entry which is preliminary data.</text>
</comment>
<feature type="chain" id="PRO_5013014622" evidence="1">
    <location>
        <begin position="18"/>
        <end position="163"/>
    </location>
</feature>
<gene>
    <name evidence="2" type="ORF">B5V51_13826</name>
</gene>
<sequence length="163" mass="18624">MIGNIVFWSIIIACSAAFDMYDETRPFRIDQNGDTLYNEENYDYQELGPYAPLYRADPVQSLMLYQLFNSLQNGDDERLRMRFRPKFNMAENPLGSFGQIPYSELIDPKRAVAKRTAIAPGSPGNANEHQVKPMNQPTIKGKNVQKGPLWVCTLKVCAYRIPK</sequence>
<evidence type="ECO:0000256" key="1">
    <source>
        <dbReference type="SAM" id="SignalP"/>
    </source>
</evidence>
<accession>A0A2A4IUA4</accession>
<feature type="signal peptide" evidence="1">
    <location>
        <begin position="1"/>
        <end position="17"/>
    </location>
</feature>
<dbReference type="AlphaFoldDB" id="A0A2A4IUA4"/>
<protein>
    <submittedName>
        <fullName evidence="2">Uncharacterized protein</fullName>
    </submittedName>
</protein>
<name>A0A2A4IUA4_HELVI</name>
<proteinExistence type="predicted"/>
<dbReference type="EMBL" id="NWSH01008008">
    <property type="protein sequence ID" value="PCG62723.1"/>
    <property type="molecule type" value="Genomic_DNA"/>
</dbReference>
<reference evidence="2" key="1">
    <citation type="submission" date="2017-09" db="EMBL/GenBank/DDBJ databases">
        <title>Contemporary evolution of a Lepidopteran species, Heliothis virescens, in response to modern agricultural practices.</title>
        <authorList>
            <person name="Fritz M.L."/>
            <person name="Deyonke A.M."/>
            <person name="Papanicolaou A."/>
            <person name="Micinski S."/>
            <person name="Westbrook J."/>
            <person name="Gould F."/>
        </authorList>
    </citation>
    <scope>NUCLEOTIDE SEQUENCE [LARGE SCALE GENOMIC DNA]</scope>
    <source>
        <strain evidence="2">HvINT-</strain>
        <tissue evidence="2">Whole body</tissue>
    </source>
</reference>
<keyword evidence="1" id="KW-0732">Signal</keyword>
<evidence type="ECO:0000313" key="2">
    <source>
        <dbReference type="EMBL" id="PCG62723.1"/>
    </source>
</evidence>
<organism evidence="2">
    <name type="scientific">Heliothis virescens</name>
    <name type="common">Tobacco budworm moth</name>
    <dbReference type="NCBI Taxonomy" id="7102"/>
    <lineage>
        <taxon>Eukaryota</taxon>
        <taxon>Metazoa</taxon>
        <taxon>Ecdysozoa</taxon>
        <taxon>Arthropoda</taxon>
        <taxon>Hexapoda</taxon>
        <taxon>Insecta</taxon>
        <taxon>Pterygota</taxon>
        <taxon>Neoptera</taxon>
        <taxon>Endopterygota</taxon>
        <taxon>Lepidoptera</taxon>
        <taxon>Glossata</taxon>
        <taxon>Ditrysia</taxon>
        <taxon>Noctuoidea</taxon>
        <taxon>Noctuidae</taxon>
        <taxon>Heliothinae</taxon>
        <taxon>Heliothis</taxon>
    </lineage>
</organism>